<dbReference type="EMBL" id="LAZR01012307">
    <property type="protein sequence ID" value="KKM27518.1"/>
    <property type="molecule type" value="Genomic_DNA"/>
</dbReference>
<reference evidence="2" key="1">
    <citation type="journal article" date="2015" name="Nature">
        <title>Complex archaea that bridge the gap between prokaryotes and eukaryotes.</title>
        <authorList>
            <person name="Spang A."/>
            <person name="Saw J.H."/>
            <person name="Jorgensen S.L."/>
            <person name="Zaremba-Niedzwiedzka K."/>
            <person name="Martijn J."/>
            <person name="Lind A.E."/>
            <person name="van Eijk R."/>
            <person name="Schleper C."/>
            <person name="Guy L."/>
            <person name="Ettema T.J."/>
        </authorList>
    </citation>
    <scope>NUCLEOTIDE SEQUENCE</scope>
</reference>
<proteinExistence type="predicted"/>
<evidence type="ECO:0000313" key="2">
    <source>
        <dbReference type="EMBL" id="KKM27518.1"/>
    </source>
</evidence>
<sequence length="107" mass="12252">MNQKQTKKQVAEATRQLDSTASSIKTFKAQVTFYSSKVTRGEAALPCLLKEIEEIEAGLPIWRDKVCVYTLSLETHRKQMAKQIQTLRLLKEKSKILEELKKLEANT</sequence>
<evidence type="ECO:0000256" key="1">
    <source>
        <dbReference type="SAM" id="Coils"/>
    </source>
</evidence>
<feature type="coiled-coil region" evidence="1">
    <location>
        <begin position="73"/>
        <end position="106"/>
    </location>
</feature>
<keyword evidence="1" id="KW-0175">Coiled coil</keyword>
<protein>
    <submittedName>
        <fullName evidence="2">Uncharacterized protein</fullName>
    </submittedName>
</protein>
<accession>A0A0F9L016</accession>
<gene>
    <name evidence="2" type="ORF">LCGC14_1573910</name>
</gene>
<dbReference type="AlphaFoldDB" id="A0A0F9L016"/>
<organism evidence="2">
    <name type="scientific">marine sediment metagenome</name>
    <dbReference type="NCBI Taxonomy" id="412755"/>
    <lineage>
        <taxon>unclassified sequences</taxon>
        <taxon>metagenomes</taxon>
        <taxon>ecological metagenomes</taxon>
    </lineage>
</organism>
<comment type="caution">
    <text evidence="2">The sequence shown here is derived from an EMBL/GenBank/DDBJ whole genome shotgun (WGS) entry which is preliminary data.</text>
</comment>
<name>A0A0F9L016_9ZZZZ</name>